<feature type="transmembrane region" description="Helical" evidence="1">
    <location>
        <begin position="145"/>
        <end position="166"/>
    </location>
</feature>
<feature type="transmembrane region" description="Helical" evidence="1">
    <location>
        <begin position="83"/>
        <end position="110"/>
    </location>
</feature>
<accession>A0ABX5SJL5</accession>
<protein>
    <submittedName>
        <fullName evidence="2">MFS transporter</fullName>
    </submittedName>
</protein>
<keyword evidence="1" id="KW-1133">Transmembrane helix</keyword>
<evidence type="ECO:0000313" key="3">
    <source>
        <dbReference type="Proteomes" id="UP000295756"/>
    </source>
</evidence>
<keyword evidence="1" id="KW-0812">Transmembrane</keyword>
<gene>
    <name evidence="2" type="ORF">EW139_00555</name>
</gene>
<evidence type="ECO:0000256" key="1">
    <source>
        <dbReference type="SAM" id="Phobius"/>
    </source>
</evidence>
<evidence type="ECO:0000313" key="2">
    <source>
        <dbReference type="EMBL" id="QBR46688.1"/>
    </source>
</evidence>
<reference evidence="2 3" key="1">
    <citation type="submission" date="2019-03" db="EMBL/GenBank/DDBJ databases">
        <title>Complete Genome Sequence of Leuconostoc kimchii strain NKJ218 Isolated from Homemade Kimchi.</title>
        <authorList>
            <person name="Jung J.Y."/>
            <person name="Jin H.M."/>
            <person name="Jung J.-W."/>
            <person name="Lee S.-Y."/>
            <person name="Ryu B.-G."/>
            <person name="Han S.-S."/>
            <person name="Kang H.K."/>
            <person name="Choi H.W."/>
            <person name="Chung E.J."/>
            <person name="Choi K.-M."/>
        </authorList>
    </citation>
    <scope>NUCLEOTIDE SEQUENCE [LARGE SCALE GENOMIC DNA]</scope>
    <source>
        <strain evidence="2 3">NKJ218</strain>
    </source>
</reference>
<feature type="transmembrane region" description="Helical" evidence="1">
    <location>
        <begin position="7"/>
        <end position="28"/>
    </location>
</feature>
<feature type="transmembrane region" description="Helical" evidence="1">
    <location>
        <begin position="40"/>
        <end position="62"/>
    </location>
</feature>
<dbReference type="EMBL" id="CP037939">
    <property type="protein sequence ID" value="QBR46688.1"/>
    <property type="molecule type" value="Genomic_DNA"/>
</dbReference>
<organism evidence="2 3">
    <name type="scientific">Leuconostoc kimchii</name>
    <dbReference type="NCBI Taxonomy" id="136609"/>
    <lineage>
        <taxon>Bacteria</taxon>
        <taxon>Bacillati</taxon>
        <taxon>Bacillota</taxon>
        <taxon>Bacilli</taxon>
        <taxon>Lactobacillales</taxon>
        <taxon>Lactobacillaceae</taxon>
        <taxon>Leuconostoc</taxon>
    </lineage>
</organism>
<name>A0ABX5SJL5_9LACO</name>
<proteinExistence type="predicted"/>
<dbReference type="RefSeq" id="WP_013102767.1">
    <property type="nucleotide sequence ID" value="NZ_CP037939.1"/>
</dbReference>
<dbReference type="Proteomes" id="UP000295756">
    <property type="component" value="Chromosome"/>
</dbReference>
<sequence>MSKKNKVIIAIVGTLVMMGIGVMSTLGVTEVNGVKVDEHASQFMMITAIVSGIVSVIVGALFNKLFIWLSQLGQEDKQSVSFLTSWYATAISGLPFAIVNIFLVTVLSLYKSGNTVASIINAVVSAVMYTLLLRQEKVITKRTQIIYIVIMVVLTVALTVVSGALLKA</sequence>
<keyword evidence="1" id="KW-0472">Membrane</keyword>
<keyword evidence="3" id="KW-1185">Reference proteome</keyword>
<feature type="transmembrane region" description="Helical" evidence="1">
    <location>
        <begin position="116"/>
        <end position="133"/>
    </location>
</feature>